<gene>
    <name evidence="3" type="ORF">POPTR_017G068200</name>
</gene>
<sequence length="377" mass="43675">MTTNAYKTQTGTSDKAIAELLIAGNTIQDVVSTLILTISLHFDKNVELLSNLRCKKLSDFQWYKNTFLTRVMLREDSNQPFWKENFLAGLPILLGEKVRNKIKDTFTTKIIPYDQLTYGELVSFTQKEGLKICSSKVGNETGTCSKPKNYSSQKPPYKRSAHKYRQQFYSKPEQPYYKKPYNKFTKPNRPFQSKPKPKFDLKNITCYKCNQKGHTSRFCKVNTKLHELQINEETINQIQNIYIEATDTDPFLSDTFEEEFQIDEIATTNATSDASTNSKQINVLTQDQEFILEAIKRLDDPQLQKTYLDKLLKDFNQPEHPPSNPPNRFILPSTSINTYVLTKILNKKKSKTTVIISELHYEIKTFKTELQTLKQAQ</sequence>
<keyword evidence="1" id="KW-0479">Metal-binding</keyword>
<reference evidence="3 4" key="1">
    <citation type="journal article" date="2006" name="Science">
        <title>The genome of black cottonwood, Populus trichocarpa (Torr. &amp; Gray).</title>
        <authorList>
            <person name="Tuskan G.A."/>
            <person name="Difazio S."/>
            <person name="Jansson S."/>
            <person name="Bohlmann J."/>
            <person name="Grigoriev I."/>
            <person name="Hellsten U."/>
            <person name="Putnam N."/>
            <person name="Ralph S."/>
            <person name="Rombauts S."/>
            <person name="Salamov A."/>
            <person name="Schein J."/>
            <person name="Sterck L."/>
            <person name="Aerts A."/>
            <person name="Bhalerao R.R."/>
            <person name="Bhalerao R.P."/>
            <person name="Blaudez D."/>
            <person name="Boerjan W."/>
            <person name="Brun A."/>
            <person name="Brunner A."/>
            <person name="Busov V."/>
            <person name="Campbell M."/>
            <person name="Carlson J."/>
            <person name="Chalot M."/>
            <person name="Chapman J."/>
            <person name="Chen G.L."/>
            <person name="Cooper D."/>
            <person name="Coutinho P.M."/>
            <person name="Couturier J."/>
            <person name="Covert S."/>
            <person name="Cronk Q."/>
            <person name="Cunningham R."/>
            <person name="Davis J."/>
            <person name="Degroeve S."/>
            <person name="Dejardin A."/>
            <person name="Depamphilis C."/>
            <person name="Detter J."/>
            <person name="Dirks B."/>
            <person name="Dubchak I."/>
            <person name="Duplessis S."/>
            <person name="Ehlting J."/>
            <person name="Ellis B."/>
            <person name="Gendler K."/>
            <person name="Goodstein D."/>
            <person name="Gribskov M."/>
            <person name="Grimwood J."/>
            <person name="Groover A."/>
            <person name="Gunter L."/>
            <person name="Hamberger B."/>
            <person name="Heinze B."/>
            <person name="Helariutta Y."/>
            <person name="Henrissat B."/>
            <person name="Holligan D."/>
            <person name="Holt R."/>
            <person name="Huang W."/>
            <person name="Islam-Faridi N."/>
            <person name="Jones S."/>
            <person name="Jones-Rhoades M."/>
            <person name="Jorgensen R."/>
            <person name="Joshi C."/>
            <person name="Kangasjarvi J."/>
            <person name="Karlsson J."/>
            <person name="Kelleher C."/>
            <person name="Kirkpatrick R."/>
            <person name="Kirst M."/>
            <person name="Kohler A."/>
            <person name="Kalluri U."/>
            <person name="Larimer F."/>
            <person name="Leebens-Mack J."/>
            <person name="Leple J.C."/>
            <person name="Locascio P."/>
            <person name="Lou Y."/>
            <person name="Lucas S."/>
            <person name="Martin F."/>
            <person name="Montanini B."/>
            <person name="Napoli C."/>
            <person name="Nelson D.R."/>
            <person name="Nelson C."/>
            <person name="Nieminen K."/>
            <person name="Nilsson O."/>
            <person name="Pereda V."/>
            <person name="Peter G."/>
            <person name="Philippe R."/>
            <person name="Pilate G."/>
            <person name="Poliakov A."/>
            <person name="Razumovskaya J."/>
            <person name="Richardson P."/>
            <person name="Rinaldi C."/>
            <person name="Ritland K."/>
            <person name="Rouze P."/>
            <person name="Ryaboy D."/>
            <person name="Schmutz J."/>
            <person name="Schrader J."/>
            <person name="Segerman B."/>
            <person name="Shin H."/>
            <person name="Siddiqui A."/>
            <person name="Sterky F."/>
            <person name="Terry A."/>
            <person name="Tsai C.J."/>
            <person name="Uberbacher E."/>
            <person name="Unneberg P."/>
            <person name="Vahala J."/>
            <person name="Wall K."/>
            <person name="Wessler S."/>
            <person name="Yang G."/>
            <person name="Yin T."/>
            <person name="Douglas C."/>
            <person name="Marra M."/>
            <person name="Sandberg G."/>
            <person name="Van de Peer Y."/>
            <person name="Rokhsar D."/>
        </authorList>
    </citation>
    <scope>NUCLEOTIDE SEQUENCE [LARGE SCALE GENOMIC DNA]</scope>
    <source>
        <strain evidence="4">cv. Nisqually</strain>
    </source>
</reference>
<feature type="domain" description="CCHC-type" evidence="2">
    <location>
        <begin position="206"/>
        <end position="220"/>
    </location>
</feature>
<proteinExistence type="predicted"/>
<evidence type="ECO:0000256" key="1">
    <source>
        <dbReference type="PROSITE-ProRule" id="PRU00047"/>
    </source>
</evidence>
<keyword evidence="1" id="KW-0862">Zinc</keyword>
<dbReference type="Proteomes" id="UP000006729">
    <property type="component" value="Chromosome 17"/>
</dbReference>
<evidence type="ECO:0000313" key="4">
    <source>
        <dbReference type="Proteomes" id="UP000006729"/>
    </source>
</evidence>
<dbReference type="PROSITE" id="PS50158">
    <property type="entry name" value="ZF_CCHC"/>
    <property type="match status" value="1"/>
</dbReference>
<dbReference type="GO" id="GO:0008270">
    <property type="term" value="F:zinc ion binding"/>
    <property type="evidence" value="ECO:0007669"/>
    <property type="project" value="UniProtKB-KW"/>
</dbReference>
<keyword evidence="4" id="KW-1185">Reference proteome</keyword>
<protein>
    <recommendedName>
        <fullName evidence="2">CCHC-type domain-containing protein</fullName>
    </recommendedName>
</protein>
<dbReference type="PANTHER" id="PTHR33054">
    <property type="entry name" value="CCHC-TYPE DOMAIN-CONTAINING PROTEIN"/>
    <property type="match status" value="1"/>
</dbReference>
<keyword evidence="1" id="KW-0863">Zinc-finger</keyword>
<dbReference type="InterPro" id="IPR036875">
    <property type="entry name" value="Znf_CCHC_sf"/>
</dbReference>
<dbReference type="InParanoid" id="A0A2K1X4B2"/>
<dbReference type="EMBL" id="CM009306">
    <property type="protein sequence ID" value="PNS95612.1"/>
    <property type="molecule type" value="Genomic_DNA"/>
</dbReference>
<dbReference type="PANTHER" id="PTHR33054:SF9">
    <property type="entry name" value="CCHC-TYPE DOMAIN-CONTAINING PROTEIN"/>
    <property type="match status" value="1"/>
</dbReference>
<evidence type="ECO:0000259" key="2">
    <source>
        <dbReference type="PROSITE" id="PS50158"/>
    </source>
</evidence>
<accession>A0A2K1X4B2</accession>
<evidence type="ECO:0000313" key="3">
    <source>
        <dbReference type="EMBL" id="PNS95612.1"/>
    </source>
</evidence>
<organism evidence="3 4">
    <name type="scientific">Populus trichocarpa</name>
    <name type="common">Western balsam poplar</name>
    <name type="synonym">Populus balsamifera subsp. trichocarpa</name>
    <dbReference type="NCBI Taxonomy" id="3694"/>
    <lineage>
        <taxon>Eukaryota</taxon>
        <taxon>Viridiplantae</taxon>
        <taxon>Streptophyta</taxon>
        <taxon>Embryophyta</taxon>
        <taxon>Tracheophyta</taxon>
        <taxon>Spermatophyta</taxon>
        <taxon>Magnoliopsida</taxon>
        <taxon>eudicotyledons</taxon>
        <taxon>Gunneridae</taxon>
        <taxon>Pentapetalae</taxon>
        <taxon>rosids</taxon>
        <taxon>fabids</taxon>
        <taxon>Malpighiales</taxon>
        <taxon>Salicaceae</taxon>
        <taxon>Saliceae</taxon>
        <taxon>Populus</taxon>
    </lineage>
</organism>
<dbReference type="InterPro" id="IPR001878">
    <property type="entry name" value="Znf_CCHC"/>
</dbReference>
<dbReference type="AlphaFoldDB" id="A0A2K1X4B2"/>
<dbReference type="GO" id="GO:0003676">
    <property type="term" value="F:nucleic acid binding"/>
    <property type="evidence" value="ECO:0007669"/>
    <property type="project" value="InterPro"/>
</dbReference>
<dbReference type="SUPFAM" id="SSF57756">
    <property type="entry name" value="Retrovirus zinc finger-like domains"/>
    <property type="match status" value="1"/>
</dbReference>
<dbReference type="Pfam" id="PF22909">
    <property type="entry name" value="Caulimovir_coat_dom"/>
    <property type="match status" value="1"/>
</dbReference>
<name>A0A2K1X4B2_POPTR</name>